<dbReference type="RefSeq" id="WP_209378840.1">
    <property type="nucleotide sequence ID" value="NZ_JAGIZB010000006.1"/>
</dbReference>
<dbReference type="Proteomes" id="UP000681594">
    <property type="component" value="Unassembled WGS sequence"/>
</dbReference>
<keyword evidence="3" id="KW-1185">Reference proteome</keyword>
<evidence type="ECO:0000313" key="2">
    <source>
        <dbReference type="EMBL" id="MBP0444598.1"/>
    </source>
</evidence>
<evidence type="ECO:0008006" key="4">
    <source>
        <dbReference type="Google" id="ProtNLM"/>
    </source>
</evidence>
<sequence length="103" mass="10475">MHQGWPPLLAAIAAMLALRGLGMALAWRLPPGHPAITWATAVSEAALAAWVVLALLSPGPWPIPARLAGVAAALIAFFATGQRLLPGMAAGLAAIWLAGQLLG</sequence>
<accession>A0ABS4AC67</accession>
<proteinExistence type="predicted"/>
<evidence type="ECO:0000256" key="1">
    <source>
        <dbReference type="SAM" id="Phobius"/>
    </source>
</evidence>
<protein>
    <recommendedName>
        <fullName evidence="4">AzlD domain-containing protein</fullName>
    </recommendedName>
</protein>
<dbReference type="EMBL" id="JAGIZB010000006">
    <property type="protein sequence ID" value="MBP0444598.1"/>
    <property type="molecule type" value="Genomic_DNA"/>
</dbReference>
<reference evidence="2 3" key="1">
    <citation type="submission" date="2021-03" db="EMBL/GenBank/DDBJ databases">
        <authorList>
            <person name="So Y."/>
        </authorList>
    </citation>
    <scope>NUCLEOTIDE SEQUENCE [LARGE SCALE GENOMIC DNA]</scope>
    <source>
        <strain evidence="2 3">SSH11</strain>
    </source>
</reference>
<keyword evidence="1" id="KW-0812">Transmembrane</keyword>
<comment type="caution">
    <text evidence="2">The sequence shown here is derived from an EMBL/GenBank/DDBJ whole genome shotgun (WGS) entry which is preliminary data.</text>
</comment>
<keyword evidence="1" id="KW-1133">Transmembrane helix</keyword>
<name>A0ABS4AC67_9PROT</name>
<gene>
    <name evidence="2" type="ORF">J8J14_07360</name>
</gene>
<feature type="transmembrane region" description="Helical" evidence="1">
    <location>
        <begin position="63"/>
        <end position="79"/>
    </location>
</feature>
<keyword evidence="1" id="KW-0472">Membrane</keyword>
<organism evidence="2 3">
    <name type="scientific">Pararoseomonas baculiformis</name>
    <dbReference type="NCBI Taxonomy" id="2820812"/>
    <lineage>
        <taxon>Bacteria</taxon>
        <taxon>Pseudomonadati</taxon>
        <taxon>Pseudomonadota</taxon>
        <taxon>Alphaproteobacteria</taxon>
        <taxon>Acetobacterales</taxon>
        <taxon>Acetobacteraceae</taxon>
        <taxon>Pararoseomonas</taxon>
    </lineage>
</organism>
<feature type="transmembrane region" description="Helical" evidence="1">
    <location>
        <begin position="36"/>
        <end position="56"/>
    </location>
</feature>
<evidence type="ECO:0000313" key="3">
    <source>
        <dbReference type="Proteomes" id="UP000681594"/>
    </source>
</evidence>